<dbReference type="EMBL" id="JAKNGE010000003">
    <property type="protein sequence ID" value="MCG4744462.1"/>
    <property type="molecule type" value="Genomic_DNA"/>
</dbReference>
<keyword evidence="3" id="KW-1185">Reference proteome</keyword>
<evidence type="ECO:0000313" key="1">
    <source>
        <dbReference type="EMBL" id="MCG4744462.1"/>
    </source>
</evidence>
<dbReference type="GeneID" id="97207932"/>
<evidence type="ECO:0000313" key="2">
    <source>
        <dbReference type="EMBL" id="NSJ48648.1"/>
    </source>
</evidence>
<sequence length="59" mass="6450">MEKKQVVVTEGNPLILAAGGTYGFDTITLMPGGRIRIQARPGNVKRTVIQVREIIKKGE</sequence>
<reference evidence="1" key="3">
    <citation type="submission" date="2022-01" db="EMBL/GenBank/DDBJ databases">
        <title>Collection of gut derived symbiotic bacterial strains cultured from healthy donors.</title>
        <authorList>
            <person name="Lin H."/>
            <person name="Kohout C."/>
            <person name="Waligurski E."/>
            <person name="Pamer E.G."/>
        </authorList>
    </citation>
    <scope>NUCLEOTIDE SEQUENCE</scope>
    <source>
        <strain evidence="1">DFI.6.55</strain>
    </source>
</reference>
<evidence type="ECO:0000313" key="3">
    <source>
        <dbReference type="Proteomes" id="UP000669239"/>
    </source>
</evidence>
<reference evidence="2" key="2">
    <citation type="submission" date="2020-02" db="EMBL/GenBank/DDBJ databases">
        <authorList>
            <person name="Littmann E."/>
            <person name="Sorbara M."/>
        </authorList>
    </citation>
    <scope>NUCLEOTIDE SEQUENCE</scope>
    <source>
        <strain evidence="2">MSK.1.17</strain>
    </source>
</reference>
<gene>
    <name evidence="2" type="ORF">G5B36_08020</name>
    <name evidence="1" type="ORF">L0N08_03440</name>
</gene>
<accession>A0AAW5BT80</accession>
<name>A0AAW5BT80_9FIRM</name>
<proteinExistence type="predicted"/>
<organism evidence="1 4">
    <name type="scientific">Enterocloster aldenensis</name>
    <dbReference type="NCBI Taxonomy" id="358742"/>
    <lineage>
        <taxon>Bacteria</taxon>
        <taxon>Bacillati</taxon>
        <taxon>Bacillota</taxon>
        <taxon>Clostridia</taxon>
        <taxon>Lachnospirales</taxon>
        <taxon>Lachnospiraceae</taxon>
        <taxon>Enterocloster</taxon>
    </lineage>
</organism>
<dbReference type="Proteomes" id="UP001299608">
    <property type="component" value="Unassembled WGS sequence"/>
</dbReference>
<dbReference type="EMBL" id="JAAITT010000009">
    <property type="protein sequence ID" value="NSJ48648.1"/>
    <property type="molecule type" value="Genomic_DNA"/>
</dbReference>
<comment type="caution">
    <text evidence="1">The sequence shown here is derived from an EMBL/GenBank/DDBJ whole genome shotgun (WGS) entry which is preliminary data.</text>
</comment>
<evidence type="ECO:0000313" key="4">
    <source>
        <dbReference type="Proteomes" id="UP001299608"/>
    </source>
</evidence>
<dbReference type="RefSeq" id="WP_117560226.1">
    <property type="nucleotide sequence ID" value="NZ_BAABZL010000001.1"/>
</dbReference>
<dbReference type="AlphaFoldDB" id="A0AAW5BT80"/>
<dbReference type="Proteomes" id="UP000669239">
    <property type="component" value="Unassembled WGS sequence"/>
</dbReference>
<reference evidence="2 3" key="1">
    <citation type="journal article" date="2020" name="Cell Host Microbe">
        <title>Functional and Genomic Variation between Human-Derived Isolates of Lachnospiraceae Reveals Inter- and Intra-Species Diversity.</title>
        <authorList>
            <person name="Sorbara M.T."/>
            <person name="Littmann E.R."/>
            <person name="Fontana E."/>
            <person name="Moody T.U."/>
            <person name="Kohout C.E."/>
            <person name="Gjonbalaj M."/>
            <person name="Eaton V."/>
            <person name="Seok R."/>
            <person name="Leiner I.M."/>
            <person name="Pamer E.G."/>
        </authorList>
    </citation>
    <scope>NUCLEOTIDE SEQUENCE [LARGE SCALE GENOMIC DNA]</scope>
    <source>
        <strain evidence="2 3">MSK.1.17</strain>
    </source>
</reference>
<protein>
    <submittedName>
        <fullName evidence="1">Uncharacterized protein</fullName>
    </submittedName>
</protein>